<dbReference type="InterPro" id="IPR012347">
    <property type="entry name" value="Ferritin-like"/>
</dbReference>
<organism evidence="1 2">
    <name type="scientific">Mariniflexile fucanivorans</name>
    <dbReference type="NCBI Taxonomy" id="264023"/>
    <lineage>
        <taxon>Bacteria</taxon>
        <taxon>Pseudomonadati</taxon>
        <taxon>Bacteroidota</taxon>
        <taxon>Flavobacteriia</taxon>
        <taxon>Flavobacteriales</taxon>
        <taxon>Flavobacteriaceae</taxon>
        <taxon>Mariniflexile</taxon>
    </lineage>
</organism>
<name>A0A4R1RNH2_9FLAO</name>
<gene>
    <name evidence="1" type="ORF">EV196_102426</name>
</gene>
<accession>A0A4R1RNH2</accession>
<dbReference type="InterPro" id="IPR009078">
    <property type="entry name" value="Ferritin-like_SF"/>
</dbReference>
<dbReference type="Gene3D" id="1.20.1260.10">
    <property type="match status" value="1"/>
</dbReference>
<dbReference type="PANTHER" id="PTHR30565">
    <property type="entry name" value="PROTEIN YCIF"/>
    <property type="match status" value="1"/>
</dbReference>
<dbReference type="AlphaFoldDB" id="A0A4R1RNH2"/>
<dbReference type="RefSeq" id="WP_262711327.1">
    <property type="nucleotide sequence ID" value="NZ_OX156936.1"/>
</dbReference>
<dbReference type="Proteomes" id="UP000295455">
    <property type="component" value="Unassembled WGS sequence"/>
</dbReference>
<dbReference type="PANTHER" id="PTHR30565:SF9">
    <property type="entry name" value="PROTEIN YCIF"/>
    <property type="match status" value="1"/>
</dbReference>
<proteinExistence type="predicted"/>
<reference evidence="1 2" key="1">
    <citation type="submission" date="2019-03" db="EMBL/GenBank/DDBJ databases">
        <title>Genomic Encyclopedia of Type Strains, Phase IV (KMG-IV): sequencing the most valuable type-strain genomes for metagenomic binning, comparative biology and taxonomic classification.</title>
        <authorList>
            <person name="Goeker M."/>
        </authorList>
    </citation>
    <scope>NUCLEOTIDE SEQUENCE [LARGE SCALE GENOMIC DNA]</scope>
    <source>
        <strain evidence="1 2">DSM 18792</strain>
    </source>
</reference>
<dbReference type="Pfam" id="PF05974">
    <property type="entry name" value="DUF892"/>
    <property type="match status" value="1"/>
</dbReference>
<dbReference type="InterPro" id="IPR047114">
    <property type="entry name" value="YciF"/>
</dbReference>
<dbReference type="SUPFAM" id="SSF47240">
    <property type="entry name" value="Ferritin-like"/>
    <property type="match status" value="1"/>
</dbReference>
<evidence type="ECO:0000313" key="2">
    <source>
        <dbReference type="Proteomes" id="UP000295455"/>
    </source>
</evidence>
<keyword evidence="2" id="KW-1185">Reference proteome</keyword>
<comment type="caution">
    <text evidence="1">The sequence shown here is derived from an EMBL/GenBank/DDBJ whole genome shotgun (WGS) entry which is preliminary data.</text>
</comment>
<sequence length="79" mass="9179">MKNKTEKWVVDAWLIAEAQKFKHYEISGYGTAVRYAKELGLEKIASKLQQSLDEENGADDKFTFLADRRILYKSTTYDI</sequence>
<evidence type="ECO:0000313" key="1">
    <source>
        <dbReference type="EMBL" id="TCL67863.1"/>
    </source>
</evidence>
<dbReference type="EMBL" id="SLUP01000002">
    <property type="protein sequence ID" value="TCL67863.1"/>
    <property type="molecule type" value="Genomic_DNA"/>
</dbReference>
<dbReference type="InterPro" id="IPR010287">
    <property type="entry name" value="DUF892_YciF-like"/>
</dbReference>
<protein>
    <submittedName>
        <fullName evidence="1">Uncharacterized protein DUF892</fullName>
    </submittedName>
</protein>